<dbReference type="PRINTS" id="PR00320">
    <property type="entry name" value="GPROTEINBRPT"/>
</dbReference>
<dbReference type="SMART" id="SM00320">
    <property type="entry name" value="WD40"/>
    <property type="match status" value="6"/>
</dbReference>
<dbReference type="PANTHER" id="PTHR19842:SF0">
    <property type="entry name" value="TARGET OF RAPAMYCIN COMPLEX SUBUNIT LST8"/>
    <property type="match status" value="1"/>
</dbReference>
<dbReference type="GO" id="GO:0031932">
    <property type="term" value="C:TORC2 complex"/>
    <property type="evidence" value="ECO:0007669"/>
    <property type="project" value="InterPro"/>
</dbReference>
<keyword evidence="2 4" id="KW-0853">WD repeat</keyword>
<dbReference type="EMBL" id="HBIJ01001104">
    <property type="protein sequence ID" value="CAE0360098.1"/>
    <property type="molecule type" value="Transcribed_RNA"/>
</dbReference>
<dbReference type="GO" id="GO:0031931">
    <property type="term" value="C:TORC1 complex"/>
    <property type="evidence" value="ECO:0007669"/>
    <property type="project" value="InterPro"/>
</dbReference>
<dbReference type="InterPro" id="IPR037588">
    <property type="entry name" value="MLST8"/>
</dbReference>
<dbReference type="InterPro" id="IPR019775">
    <property type="entry name" value="WD40_repeat_CS"/>
</dbReference>
<dbReference type="InterPro" id="IPR020472">
    <property type="entry name" value="WD40_PAC1"/>
</dbReference>
<name>A0A7S3NGT5_9STRA</name>
<dbReference type="Gene3D" id="2.130.10.10">
    <property type="entry name" value="YVTN repeat-like/Quinoprotein amine dehydrogenase"/>
    <property type="match status" value="2"/>
</dbReference>
<dbReference type="SUPFAM" id="SSF50978">
    <property type="entry name" value="WD40 repeat-like"/>
    <property type="match status" value="1"/>
</dbReference>
<evidence type="ECO:0000256" key="1">
    <source>
        <dbReference type="ARBA" id="ARBA00009890"/>
    </source>
</evidence>
<dbReference type="InterPro" id="IPR001680">
    <property type="entry name" value="WD40_rpt"/>
</dbReference>
<gene>
    <name evidence="5" type="ORF">ALAG00032_LOCUS827</name>
</gene>
<evidence type="ECO:0008006" key="6">
    <source>
        <dbReference type="Google" id="ProtNLM"/>
    </source>
</evidence>
<evidence type="ECO:0000256" key="3">
    <source>
        <dbReference type="ARBA" id="ARBA00022737"/>
    </source>
</evidence>
<feature type="repeat" description="WD" evidence="4">
    <location>
        <begin position="327"/>
        <end position="368"/>
    </location>
</feature>
<protein>
    <recommendedName>
        <fullName evidence="6">Target of rapamycin complex subunit LST8</fullName>
    </recommendedName>
</protein>
<dbReference type="InterPro" id="IPR036322">
    <property type="entry name" value="WD40_repeat_dom_sf"/>
</dbReference>
<evidence type="ECO:0000313" key="5">
    <source>
        <dbReference type="EMBL" id="CAE0360098.1"/>
    </source>
</evidence>
<reference evidence="5" key="1">
    <citation type="submission" date="2021-01" db="EMBL/GenBank/DDBJ databases">
        <authorList>
            <person name="Corre E."/>
            <person name="Pelletier E."/>
            <person name="Niang G."/>
            <person name="Scheremetjew M."/>
            <person name="Finn R."/>
            <person name="Kale V."/>
            <person name="Holt S."/>
            <person name="Cochrane G."/>
            <person name="Meng A."/>
            <person name="Brown T."/>
            <person name="Cohen L."/>
        </authorList>
    </citation>
    <scope>NUCLEOTIDE SEQUENCE</scope>
    <source>
        <strain evidence="5">CCMP1510</strain>
    </source>
</reference>
<dbReference type="PANTHER" id="PTHR19842">
    <property type="entry name" value="G BETA-LIKE PROTEIN GBL"/>
    <property type="match status" value="1"/>
</dbReference>
<dbReference type="GO" id="GO:0031929">
    <property type="term" value="P:TOR signaling"/>
    <property type="evidence" value="ECO:0007669"/>
    <property type="project" value="InterPro"/>
</dbReference>
<sequence>MSVVLCTAGMDHKIRFWEASSRACTRTIRFAESQVNALAISTDKLCVIAGGNPQARIFDVMNTNNAAPLASFSHTNNVTAVGFQADRRWVFTGSEDGTIKVWDPRSPQRAQRNYTCGDKVPFRQTCVTPYMRPTPAAVNSVVLHPNQGELISGDQNGRVCVWDLAADRCSAELSPRLDAQKALGALDATPDSISPHAQQYISSGQQQDRRHMYSYVHQAPSQIEKYATASVAKHIKHLPIRSVAIASDASRLVCGDNNADVYFWRLTQARQFEFEHLIRAAHDDGSGHTYILKTAISPDAQLLVTTSSDKTAKLWNIDRDFALERTLAQHQRWVWDACFSADSAYLVTASSDHSARLWDLHSGSAIRYYVGHVLSVTCCALNDSST</sequence>
<proteinExistence type="inferred from homology"/>
<dbReference type="Pfam" id="PF00400">
    <property type="entry name" value="WD40"/>
    <property type="match status" value="4"/>
</dbReference>
<feature type="repeat" description="WD" evidence="4">
    <location>
        <begin position="131"/>
        <end position="172"/>
    </location>
</feature>
<feature type="repeat" description="WD" evidence="4">
    <location>
        <begin position="295"/>
        <end position="325"/>
    </location>
</feature>
<feature type="repeat" description="WD" evidence="4">
    <location>
        <begin position="71"/>
        <end position="112"/>
    </location>
</feature>
<dbReference type="GO" id="GO:0032956">
    <property type="term" value="P:regulation of actin cytoskeleton organization"/>
    <property type="evidence" value="ECO:0007669"/>
    <property type="project" value="TreeGrafter"/>
</dbReference>
<dbReference type="AlphaFoldDB" id="A0A7S3NGT5"/>
<evidence type="ECO:0000256" key="2">
    <source>
        <dbReference type="ARBA" id="ARBA00022574"/>
    </source>
</evidence>
<accession>A0A7S3NGT5</accession>
<dbReference type="InterPro" id="IPR015943">
    <property type="entry name" value="WD40/YVTN_repeat-like_dom_sf"/>
</dbReference>
<comment type="similarity">
    <text evidence="1">Belongs to the WD repeat LST8 family.</text>
</comment>
<evidence type="ECO:0000256" key="4">
    <source>
        <dbReference type="PROSITE-ProRule" id="PRU00221"/>
    </source>
</evidence>
<keyword evidence="3" id="KW-0677">Repeat</keyword>
<dbReference type="PROSITE" id="PS50082">
    <property type="entry name" value="WD_REPEATS_2"/>
    <property type="match status" value="4"/>
</dbReference>
<organism evidence="5">
    <name type="scientific">Aureoumbra lagunensis</name>
    <dbReference type="NCBI Taxonomy" id="44058"/>
    <lineage>
        <taxon>Eukaryota</taxon>
        <taxon>Sar</taxon>
        <taxon>Stramenopiles</taxon>
        <taxon>Ochrophyta</taxon>
        <taxon>Pelagophyceae</taxon>
        <taxon>Pelagomonadales</taxon>
        <taxon>Aureoumbra</taxon>
    </lineage>
</organism>
<dbReference type="PROSITE" id="PS00678">
    <property type="entry name" value="WD_REPEATS_1"/>
    <property type="match status" value="3"/>
</dbReference>
<dbReference type="PROSITE" id="PS50294">
    <property type="entry name" value="WD_REPEATS_REGION"/>
    <property type="match status" value="2"/>
</dbReference>